<feature type="binding site" evidence="20">
    <location>
        <position position="909"/>
    </location>
    <ligand>
        <name>Mg(2+)</name>
        <dbReference type="ChEBI" id="CHEBI:18420"/>
    </ligand>
</feature>
<evidence type="ECO:0000256" key="4">
    <source>
        <dbReference type="ARBA" id="ARBA00022572"/>
    </source>
</evidence>
<evidence type="ECO:0000256" key="21">
    <source>
        <dbReference type="PROSITE-ProRule" id="PRU00121"/>
    </source>
</evidence>
<comment type="catalytic activity">
    <reaction evidence="17">
        <text>L-tyrosyl-[protein] + ATP = O-phospho-L-tyrosyl-[protein] + ADP + H(+)</text>
        <dbReference type="Rhea" id="RHEA:10596"/>
        <dbReference type="Rhea" id="RHEA-COMP:10136"/>
        <dbReference type="Rhea" id="RHEA-COMP:20101"/>
        <dbReference type="ChEBI" id="CHEBI:15378"/>
        <dbReference type="ChEBI" id="CHEBI:30616"/>
        <dbReference type="ChEBI" id="CHEBI:46858"/>
        <dbReference type="ChEBI" id="CHEBI:61978"/>
        <dbReference type="ChEBI" id="CHEBI:456216"/>
        <dbReference type="EC" id="2.7.10.1"/>
    </reaction>
</comment>
<dbReference type="SMART" id="SM00130">
    <property type="entry name" value="KR"/>
    <property type="match status" value="1"/>
</dbReference>
<dbReference type="PROSITE" id="PS00107">
    <property type="entry name" value="PROTEIN_KINASE_ATP"/>
    <property type="match status" value="1"/>
</dbReference>
<dbReference type="InterPro" id="IPR007110">
    <property type="entry name" value="Ig-like_dom"/>
</dbReference>
<comment type="caution">
    <text evidence="21">Lacks conserved residue(s) required for the propagation of feature annotation.</text>
</comment>
<keyword evidence="7 19" id="KW-0547">Nucleotide-binding</keyword>
<dbReference type="PROSITE" id="PS50835">
    <property type="entry name" value="IG_LIKE"/>
    <property type="match status" value="1"/>
</dbReference>
<dbReference type="InterPro" id="IPR002011">
    <property type="entry name" value="Tyr_kinase_rcpt_2_CS"/>
</dbReference>
<dbReference type="Pfam" id="PF00051">
    <property type="entry name" value="Kringle"/>
    <property type="match status" value="1"/>
</dbReference>
<feature type="region of interest" description="Disordered" evidence="23">
    <location>
        <begin position="1026"/>
        <end position="1052"/>
    </location>
</feature>
<dbReference type="GO" id="GO:0017147">
    <property type="term" value="F:Wnt-protein binding"/>
    <property type="evidence" value="ECO:0007669"/>
    <property type="project" value="TreeGrafter"/>
</dbReference>
<dbReference type="InterPro" id="IPR036790">
    <property type="entry name" value="Frizzled_dom_sf"/>
</dbReference>
<dbReference type="InterPro" id="IPR011009">
    <property type="entry name" value="Kinase-like_dom_sf"/>
</dbReference>
<dbReference type="InterPro" id="IPR017441">
    <property type="entry name" value="Protein_kinase_ATP_BS"/>
</dbReference>
<keyword evidence="11 24" id="KW-0472">Membrane</keyword>
<name>A0A7R9EUC1_9NEOP</name>
<feature type="binding site" evidence="19">
    <location>
        <begin position="727"/>
        <end position="734"/>
    </location>
    <ligand>
        <name>ATP</name>
        <dbReference type="ChEBI" id="CHEBI:30616"/>
    </ligand>
</feature>
<accession>A0A7R9EUC1</accession>
<dbReference type="GO" id="GO:0043235">
    <property type="term" value="C:receptor complex"/>
    <property type="evidence" value="ECO:0007669"/>
    <property type="project" value="TreeGrafter"/>
</dbReference>
<keyword evidence="16" id="KW-0393">Immunoglobulin domain</keyword>
<dbReference type="FunFam" id="3.30.200.20:FF:000139">
    <property type="entry name" value="inactive tyrosine-protein kinase transmembrane receptor ROR1"/>
    <property type="match status" value="1"/>
</dbReference>
<dbReference type="Gene3D" id="3.30.200.20">
    <property type="entry name" value="Phosphorylase Kinase, domain 1"/>
    <property type="match status" value="1"/>
</dbReference>
<dbReference type="GO" id="GO:0005886">
    <property type="term" value="C:plasma membrane"/>
    <property type="evidence" value="ECO:0007669"/>
    <property type="project" value="TreeGrafter"/>
</dbReference>
<keyword evidence="6 24" id="KW-0812">Transmembrane</keyword>
<feature type="compositionally biased region" description="Low complexity" evidence="23">
    <location>
        <begin position="146"/>
        <end position="155"/>
    </location>
</feature>
<evidence type="ECO:0000256" key="5">
    <source>
        <dbReference type="ARBA" id="ARBA00022679"/>
    </source>
</evidence>
<dbReference type="InterPro" id="IPR041775">
    <property type="entry name" value="Ror-like_CRD"/>
</dbReference>
<keyword evidence="13" id="KW-1015">Disulfide bond</keyword>
<dbReference type="PROSITE" id="PS50011">
    <property type="entry name" value="PROTEIN_KINASE_DOM"/>
    <property type="match status" value="1"/>
</dbReference>
<evidence type="ECO:0000256" key="12">
    <source>
        <dbReference type="ARBA" id="ARBA00023137"/>
    </source>
</evidence>
<dbReference type="InterPro" id="IPR008266">
    <property type="entry name" value="Tyr_kinase_AS"/>
</dbReference>
<feature type="binding site" evidence="19">
    <location>
        <begin position="798"/>
        <end position="804"/>
    </location>
    <ligand>
        <name>ATP</name>
        <dbReference type="ChEBI" id="CHEBI:30616"/>
    </ligand>
</feature>
<evidence type="ECO:0000256" key="13">
    <source>
        <dbReference type="ARBA" id="ARBA00023157"/>
    </source>
</evidence>
<sequence>MTGRLKFESRSVNDDSQNVFSFLDGLVCSATVLQDVEVCSAAYLTPMQPVVHACLKRFVTPALTDVCQTLCDHTERTCVRHSLSHRTDVCQTLADHTIIQNGRVSDTLRSHRTDMCQTLADHTITQNGRVSDTSGSHHHTERTTETDPATTLPPDKSGSSLRWLKSLQNVTKEAGESVKLRCEVTGDPAPTKLRWFKNEAPVDQEPGRLSVRRYTPQVDRHLCWTVVRRQAYTPQGQEGVLGSRLRINFLDTHDTGFYKCEASNGAHKTDSTAVLMVKMSRWGRIGPPADIPDFSPILHNFPGLNTGVGPGPGGGLIPPPTHLGTGGLGPILSPPPGTHTFQPGLGSPSTDAVSATSTAEDPFEGAELEGVCQLYRGKTCQMFVGNKTVYIPPTLTQRMLEEKLTAAFTVIAHSTDVSKSCEAFAMPSLCYSTFPLCRTDGGENPDLALSPRRICREECEVLENEMCRLEYAIAKRHPLIGKQLVLSECGDLPAVGSRESKDCLMLGIPRPELAEPGDLCYWGRGERYRGTVRLTVSGQGCQQWVNQVYSFKSSEYPELGGGHNYCRNPGGVEIKPWCYTTRGDKETCDIPQCEDNMWLYMTACGTAVALLMLILLLCWCCVRRRKSRGSPRNRQLNGSSNKLSRFHSIRQCSQVLLVQQVSAFKTSRTSSPSKSGKGILLPGNPQHLEMSALIPGSGNSVKGERSGGALRAREFPLASVRYLQELGEGAFGKVYKGQVTMTEGPLMVAVKALKENATPKTQADFRREVELMTDLRHPNIVCLLGVVMKGEPLCMLFEYMTQGDLHEFLMTHSPRSACDDPSIQVLEQPEFLHIALQIAAGSPNGWVLEDLYAVVTHAIKSVQDVSILVAFICRILSGMEYLSGHHYVHRDLAARNCLVGDNLTVKISDFGLSRDIYSSDYYRVQSKSLLPVRWMPPESILYGKFTTESDVWSYGVVLWEIYSYGLQPYYGYSNQEVIDMIRGRQLLPCPEDCPSPVYSLMIECWAQVPNRRPHFPEISLRLRALGSGPDSGSHSTGSHSNRTASTQLSQASQHSNSPVHCVISGKQPAQLVVRLPPPYNNSAAVETKISNMI</sequence>
<feature type="region of interest" description="Disordered" evidence="23">
    <location>
        <begin position="123"/>
        <end position="160"/>
    </location>
</feature>
<dbReference type="InterPro" id="IPR050122">
    <property type="entry name" value="RTK"/>
</dbReference>
<keyword evidence="15" id="KW-0325">Glycoprotein</keyword>
<dbReference type="Gene3D" id="1.10.2000.10">
    <property type="entry name" value="Frizzled cysteine-rich domain"/>
    <property type="match status" value="1"/>
</dbReference>
<evidence type="ECO:0000256" key="14">
    <source>
        <dbReference type="ARBA" id="ARBA00023170"/>
    </source>
</evidence>
<dbReference type="CDD" id="cd05048">
    <property type="entry name" value="PTKc_Ror"/>
    <property type="match status" value="1"/>
</dbReference>
<feature type="domain" description="Kringle" evidence="27">
    <location>
        <begin position="519"/>
        <end position="593"/>
    </location>
</feature>
<dbReference type="EC" id="2.7.10.1" evidence="2"/>
<organism evidence="29">
    <name type="scientific">Timema bartmani</name>
    <dbReference type="NCBI Taxonomy" id="61472"/>
    <lineage>
        <taxon>Eukaryota</taxon>
        <taxon>Metazoa</taxon>
        <taxon>Ecdysozoa</taxon>
        <taxon>Arthropoda</taxon>
        <taxon>Hexapoda</taxon>
        <taxon>Insecta</taxon>
        <taxon>Pterygota</taxon>
        <taxon>Neoptera</taxon>
        <taxon>Polyneoptera</taxon>
        <taxon>Phasmatodea</taxon>
        <taxon>Timematodea</taxon>
        <taxon>Timematoidea</taxon>
        <taxon>Timematidae</taxon>
        <taxon>Timema</taxon>
    </lineage>
</organism>
<dbReference type="AlphaFoldDB" id="A0A7R9EUC1"/>
<dbReference type="InterPro" id="IPR013806">
    <property type="entry name" value="Kringle-like"/>
</dbReference>
<keyword evidence="14" id="KW-0675">Receptor</keyword>
<keyword evidence="3" id="KW-0597">Phosphoprotein</keyword>
<dbReference type="PRINTS" id="PR00018">
    <property type="entry name" value="KRINGLE"/>
</dbReference>
<feature type="active site" description="Proton acceptor" evidence="18">
    <location>
        <position position="891"/>
    </location>
</feature>
<evidence type="ECO:0000256" key="17">
    <source>
        <dbReference type="ARBA" id="ARBA00051243"/>
    </source>
</evidence>
<evidence type="ECO:0000256" key="16">
    <source>
        <dbReference type="ARBA" id="ARBA00023319"/>
    </source>
</evidence>
<dbReference type="InterPro" id="IPR003598">
    <property type="entry name" value="Ig_sub2"/>
</dbReference>
<evidence type="ECO:0000256" key="1">
    <source>
        <dbReference type="ARBA" id="ARBA00004479"/>
    </source>
</evidence>
<evidence type="ECO:0000256" key="7">
    <source>
        <dbReference type="ARBA" id="ARBA00022741"/>
    </source>
</evidence>
<evidence type="ECO:0000256" key="11">
    <source>
        <dbReference type="ARBA" id="ARBA00023136"/>
    </source>
</evidence>
<dbReference type="SMART" id="SM00219">
    <property type="entry name" value="TyrKc"/>
    <property type="match status" value="1"/>
</dbReference>
<keyword evidence="8" id="KW-0418">Kinase</keyword>
<dbReference type="PANTHER" id="PTHR24416">
    <property type="entry name" value="TYROSINE-PROTEIN KINASE RECEPTOR"/>
    <property type="match status" value="1"/>
</dbReference>
<evidence type="ECO:0000256" key="19">
    <source>
        <dbReference type="PIRSR" id="PIRSR000615-2"/>
    </source>
</evidence>
<dbReference type="InterPro" id="IPR000719">
    <property type="entry name" value="Prot_kinase_dom"/>
</dbReference>
<evidence type="ECO:0000259" key="26">
    <source>
        <dbReference type="PROSITE" id="PS50038"/>
    </source>
</evidence>
<feature type="domain" description="Ig-like" evidence="28">
    <location>
        <begin position="148"/>
        <end position="276"/>
    </location>
</feature>
<reference evidence="29" key="1">
    <citation type="submission" date="2020-11" db="EMBL/GenBank/DDBJ databases">
        <authorList>
            <person name="Tran Van P."/>
        </authorList>
    </citation>
    <scope>NUCLEOTIDE SEQUENCE</scope>
</reference>
<dbReference type="Pfam" id="PF01392">
    <property type="entry name" value="Fz"/>
    <property type="match status" value="1"/>
</dbReference>
<gene>
    <name evidence="29" type="ORF">TBIB3V08_LOCUS2845</name>
</gene>
<dbReference type="Gene3D" id="1.10.510.10">
    <property type="entry name" value="Transferase(Phosphotransferase) domain 1"/>
    <property type="match status" value="1"/>
</dbReference>
<dbReference type="SMART" id="SM00408">
    <property type="entry name" value="IGc2"/>
    <property type="match status" value="1"/>
</dbReference>
<dbReference type="GO" id="GO:0007169">
    <property type="term" value="P:cell surface receptor protein tyrosine kinase signaling pathway"/>
    <property type="evidence" value="ECO:0007669"/>
    <property type="project" value="InterPro"/>
</dbReference>
<evidence type="ECO:0000256" key="2">
    <source>
        <dbReference type="ARBA" id="ARBA00011902"/>
    </source>
</evidence>
<dbReference type="PROSITE" id="PS50038">
    <property type="entry name" value="FZ"/>
    <property type="match status" value="1"/>
</dbReference>
<evidence type="ECO:0000256" key="24">
    <source>
        <dbReference type="SAM" id="Phobius"/>
    </source>
</evidence>
<dbReference type="InterPro" id="IPR018056">
    <property type="entry name" value="Kringle_CS"/>
</dbReference>
<dbReference type="InterPro" id="IPR003599">
    <property type="entry name" value="Ig_sub"/>
</dbReference>
<feature type="binding site" evidence="20">
    <location>
        <position position="896"/>
    </location>
    <ligand>
        <name>Mg(2+)</name>
        <dbReference type="ChEBI" id="CHEBI:18420"/>
    </ligand>
</feature>
<evidence type="ECO:0000259" key="27">
    <source>
        <dbReference type="PROSITE" id="PS50070"/>
    </source>
</evidence>
<dbReference type="PROSITE" id="PS00239">
    <property type="entry name" value="RECEPTOR_TYR_KIN_II"/>
    <property type="match status" value="1"/>
</dbReference>
<evidence type="ECO:0000256" key="10">
    <source>
        <dbReference type="ARBA" id="ARBA00022989"/>
    </source>
</evidence>
<dbReference type="PROSITE" id="PS00021">
    <property type="entry name" value="KRINGLE_1"/>
    <property type="match status" value="1"/>
</dbReference>
<dbReference type="PROSITE" id="PS50070">
    <property type="entry name" value="KRINGLE_2"/>
    <property type="match status" value="1"/>
</dbReference>
<dbReference type="InterPro" id="IPR000001">
    <property type="entry name" value="Kringle"/>
</dbReference>
<keyword evidence="5" id="KW-0808">Transferase</keyword>
<dbReference type="Gene3D" id="2.40.20.10">
    <property type="entry name" value="Plasminogen Kringle 4"/>
    <property type="match status" value="1"/>
</dbReference>
<feature type="compositionally biased region" description="Polar residues" evidence="23">
    <location>
        <begin position="123"/>
        <end position="134"/>
    </location>
</feature>
<dbReference type="CDD" id="cd07459">
    <property type="entry name" value="CRD_TK_ROR_like"/>
    <property type="match status" value="1"/>
</dbReference>
<proteinExistence type="predicted"/>
<dbReference type="InterPro" id="IPR020067">
    <property type="entry name" value="Frizzled_dom"/>
</dbReference>
<dbReference type="SUPFAM" id="SSF56112">
    <property type="entry name" value="Protein kinase-like (PK-like)"/>
    <property type="match status" value="1"/>
</dbReference>
<feature type="domain" description="Protein kinase" evidence="25">
    <location>
        <begin position="720"/>
        <end position="1025"/>
    </location>
</feature>
<evidence type="ECO:0000256" key="9">
    <source>
        <dbReference type="ARBA" id="ARBA00022840"/>
    </source>
</evidence>
<dbReference type="GO" id="GO:0045202">
    <property type="term" value="C:synapse"/>
    <property type="evidence" value="ECO:0007669"/>
    <property type="project" value="UniProtKB-SubCell"/>
</dbReference>
<comment type="subcellular location">
    <subcellularLocation>
        <location evidence="1">Membrane</location>
        <topology evidence="1">Single-pass type I membrane protein</topology>
    </subcellularLocation>
</comment>
<evidence type="ECO:0000259" key="28">
    <source>
        <dbReference type="PROSITE" id="PS50835"/>
    </source>
</evidence>
<dbReference type="FunFam" id="1.10.510.10:FF:000554">
    <property type="entry name" value="Predicted protein"/>
    <property type="match status" value="1"/>
</dbReference>
<evidence type="ECO:0000256" key="8">
    <source>
        <dbReference type="ARBA" id="ARBA00022777"/>
    </source>
</evidence>
<evidence type="ECO:0000256" key="18">
    <source>
        <dbReference type="PIRSR" id="PIRSR000615-1"/>
    </source>
</evidence>
<evidence type="ECO:0000256" key="15">
    <source>
        <dbReference type="ARBA" id="ARBA00023180"/>
    </source>
</evidence>
<dbReference type="Pfam" id="PF13927">
    <property type="entry name" value="Ig_3"/>
    <property type="match status" value="1"/>
</dbReference>
<keyword evidence="9 19" id="KW-0067">ATP-binding</keyword>
<keyword evidence="10 24" id="KW-1133">Transmembrane helix</keyword>
<dbReference type="Gene3D" id="2.60.40.10">
    <property type="entry name" value="Immunoglobulins"/>
    <property type="match status" value="1"/>
</dbReference>
<keyword evidence="12" id="KW-0829">Tyrosine-protein kinase</keyword>
<dbReference type="InterPro" id="IPR001245">
    <property type="entry name" value="Ser-Thr/Tyr_kinase_cat_dom"/>
</dbReference>
<dbReference type="InterPro" id="IPR036179">
    <property type="entry name" value="Ig-like_dom_sf"/>
</dbReference>
<dbReference type="PANTHER" id="PTHR24416:SF611">
    <property type="entry name" value="TYROSINE-PROTEIN KINASE TRANSMEMBRANE RECEPTOR ROR"/>
    <property type="match status" value="1"/>
</dbReference>
<keyword evidence="20" id="KW-0460">Magnesium</keyword>
<evidence type="ECO:0000256" key="22">
    <source>
        <dbReference type="PROSITE-ProRule" id="PRU10141"/>
    </source>
</evidence>
<feature type="binding site" evidence="19">
    <location>
        <position position="895"/>
    </location>
    <ligand>
        <name>ATP</name>
        <dbReference type="ChEBI" id="CHEBI:30616"/>
    </ligand>
</feature>
<feature type="binding site" evidence="19 22">
    <location>
        <position position="751"/>
    </location>
    <ligand>
        <name>ATP</name>
        <dbReference type="ChEBI" id="CHEBI:30616"/>
    </ligand>
</feature>
<dbReference type="GO" id="GO:0005524">
    <property type="term" value="F:ATP binding"/>
    <property type="evidence" value="ECO:0007669"/>
    <property type="project" value="UniProtKB-UniRule"/>
</dbReference>
<dbReference type="InterPro" id="IPR038178">
    <property type="entry name" value="Kringle_sf"/>
</dbReference>
<dbReference type="InterPro" id="IPR013783">
    <property type="entry name" value="Ig-like_fold"/>
</dbReference>
<feature type="domain" description="FZ" evidence="26">
    <location>
        <begin position="367"/>
        <end position="506"/>
    </location>
</feature>
<evidence type="ECO:0000313" key="29">
    <source>
        <dbReference type="EMBL" id="CAD7440322.1"/>
    </source>
</evidence>
<dbReference type="GO" id="GO:0004714">
    <property type="term" value="F:transmembrane receptor protein tyrosine kinase activity"/>
    <property type="evidence" value="ECO:0007669"/>
    <property type="project" value="UniProtKB-EC"/>
</dbReference>
<feature type="transmembrane region" description="Helical" evidence="24">
    <location>
        <begin position="597"/>
        <end position="622"/>
    </location>
</feature>
<keyword evidence="20" id="KW-0479">Metal-binding</keyword>
<evidence type="ECO:0000256" key="23">
    <source>
        <dbReference type="SAM" id="MobiDB-lite"/>
    </source>
</evidence>
<dbReference type="GO" id="GO:0046872">
    <property type="term" value="F:metal ion binding"/>
    <property type="evidence" value="ECO:0007669"/>
    <property type="project" value="UniProtKB-KW"/>
</dbReference>
<protein>
    <recommendedName>
        <fullName evidence="2">receptor protein-tyrosine kinase</fullName>
        <ecNumber evidence="2">2.7.10.1</ecNumber>
    </recommendedName>
</protein>
<dbReference type="CDD" id="cd00108">
    <property type="entry name" value="KR"/>
    <property type="match status" value="1"/>
</dbReference>
<dbReference type="EMBL" id="OD564940">
    <property type="protein sequence ID" value="CAD7440322.1"/>
    <property type="molecule type" value="Genomic_DNA"/>
</dbReference>
<dbReference type="SUPFAM" id="SSF57440">
    <property type="entry name" value="Kringle-like"/>
    <property type="match status" value="1"/>
</dbReference>
<evidence type="ECO:0000256" key="3">
    <source>
        <dbReference type="ARBA" id="ARBA00022553"/>
    </source>
</evidence>
<dbReference type="SUPFAM" id="SSF48726">
    <property type="entry name" value="Immunoglobulin"/>
    <property type="match status" value="1"/>
</dbReference>
<dbReference type="PROSITE" id="PS00109">
    <property type="entry name" value="PROTEIN_KINASE_TYR"/>
    <property type="match status" value="1"/>
</dbReference>
<keyword evidence="4 21" id="KW-0420">Kringle</keyword>
<feature type="compositionally biased region" description="Polar residues" evidence="23">
    <location>
        <begin position="1030"/>
        <end position="1052"/>
    </location>
</feature>
<dbReference type="InterPro" id="IPR020635">
    <property type="entry name" value="Tyr_kinase_cat_dom"/>
</dbReference>
<evidence type="ECO:0000256" key="6">
    <source>
        <dbReference type="ARBA" id="ARBA00022692"/>
    </source>
</evidence>
<dbReference type="Pfam" id="PF07714">
    <property type="entry name" value="PK_Tyr_Ser-Thr"/>
    <property type="match status" value="1"/>
</dbReference>
<evidence type="ECO:0000259" key="25">
    <source>
        <dbReference type="PROSITE" id="PS50011"/>
    </source>
</evidence>
<evidence type="ECO:0000256" key="20">
    <source>
        <dbReference type="PIRSR" id="PIRSR000615-3"/>
    </source>
</evidence>
<dbReference type="SMART" id="SM00409">
    <property type="entry name" value="IG"/>
    <property type="match status" value="1"/>
</dbReference>